<dbReference type="InterPro" id="IPR001878">
    <property type="entry name" value="Znf_CCHC"/>
</dbReference>
<dbReference type="VEuPathDB" id="VectorBase:HLOH_053847"/>
<evidence type="ECO:0000313" key="5">
    <source>
        <dbReference type="Proteomes" id="UP000821853"/>
    </source>
</evidence>
<evidence type="ECO:0000256" key="2">
    <source>
        <dbReference type="SAM" id="MobiDB-lite"/>
    </source>
</evidence>
<feature type="domain" description="CCHC-type" evidence="3">
    <location>
        <begin position="56"/>
        <end position="69"/>
    </location>
</feature>
<accession>A0A9J6FCH3</accession>
<dbReference type="AlphaFoldDB" id="A0A9J6FCH3"/>
<dbReference type="OMA" id="CTAGCIP"/>
<keyword evidence="5" id="KW-1185">Reference proteome</keyword>
<dbReference type="GO" id="GO:0003676">
    <property type="term" value="F:nucleic acid binding"/>
    <property type="evidence" value="ECO:0007669"/>
    <property type="project" value="InterPro"/>
</dbReference>
<keyword evidence="1" id="KW-0862">Zinc</keyword>
<proteinExistence type="predicted"/>
<feature type="region of interest" description="Disordered" evidence="2">
    <location>
        <begin position="99"/>
        <end position="147"/>
    </location>
</feature>
<dbReference type="GO" id="GO:0008270">
    <property type="term" value="F:zinc ion binding"/>
    <property type="evidence" value="ECO:0007669"/>
    <property type="project" value="UniProtKB-KW"/>
</dbReference>
<feature type="compositionally biased region" description="Low complexity" evidence="2">
    <location>
        <begin position="109"/>
        <end position="141"/>
    </location>
</feature>
<feature type="region of interest" description="Disordered" evidence="2">
    <location>
        <begin position="1"/>
        <end position="35"/>
    </location>
</feature>
<protein>
    <recommendedName>
        <fullName evidence="3">CCHC-type domain-containing protein</fullName>
    </recommendedName>
</protein>
<feature type="compositionally biased region" description="Polar residues" evidence="2">
    <location>
        <begin position="23"/>
        <end position="32"/>
    </location>
</feature>
<keyword evidence="1" id="KW-0479">Metal-binding</keyword>
<dbReference type="Proteomes" id="UP000821853">
    <property type="component" value="Chromosome 1"/>
</dbReference>
<evidence type="ECO:0000256" key="1">
    <source>
        <dbReference type="PROSITE-ProRule" id="PRU00047"/>
    </source>
</evidence>
<gene>
    <name evidence="4" type="ORF">HPB48_015817</name>
</gene>
<sequence length="147" mass="16874">MAYADALRRPPYGPQRYQPPTAPRQQRFTSSAAAMDPDQYARKAVIWRTPDNRPLCYHCGEAGHVRRYCSYRRMGMRGFSPDAPRPRYGERPREIQEYLASHLLPPPQQQRQSRSPSPQRFMSPRRPLSTTTTAEAGGSSRSPRRGN</sequence>
<dbReference type="InterPro" id="IPR036875">
    <property type="entry name" value="Znf_CCHC_sf"/>
</dbReference>
<comment type="caution">
    <text evidence="4">The sequence shown here is derived from an EMBL/GenBank/DDBJ whole genome shotgun (WGS) entry which is preliminary data.</text>
</comment>
<dbReference type="OrthoDB" id="6514441at2759"/>
<evidence type="ECO:0000259" key="3">
    <source>
        <dbReference type="PROSITE" id="PS50158"/>
    </source>
</evidence>
<name>A0A9J6FCH3_HAELO</name>
<keyword evidence="1" id="KW-0863">Zinc-finger</keyword>
<dbReference type="SUPFAM" id="SSF57756">
    <property type="entry name" value="Retrovirus zinc finger-like domains"/>
    <property type="match status" value="1"/>
</dbReference>
<reference evidence="4 5" key="1">
    <citation type="journal article" date="2020" name="Cell">
        <title>Large-Scale Comparative Analyses of Tick Genomes Elucidate Their Genetic Diversity and Vector Capacities.</title>
        <authorList>
            <consortium name="Tick Genome and Microbiome Consortium (TIGMIC)"/>
            <person name="Jia N."/>
            <person name="Wang J."/>
            <person name="Shi W."/>
            <person name="Du L."/>
            <person name="Sun Y."/>
            <person name="Zhan W."/>
            <person name="Jiang J.F."/>
            <person name="Wang Q."/>
            <person name="Zhang B."/>
            <person name="Ji P."/>
            <person name="Bell-Sakyi L."/>
            <person name="Cui X.M."/>
            <person name="Yuan T.T."/>
            <person name="Jiang B.G."/>
            <person name="Yang W.F."/>
            <person name="Lam T.T."/>
            <person name="Chang Q.C."/>
            <person name="Ding S.J."/>
            <person name="Wang X.J."/>
            <person name="Zhu J.G."/>
            <person name="Ruan X.D."/>
            <person name="Zhao L."/>
            <person name="Wei J.T."/>
            <person name="Ye R.Z."/>
            <person name="Que T.C."/>
            <person name="Du C.H."/>
            <person name="Zhou Y.H."/>
            <person name="Cheng J.X."/>
            <person name="Dai P.F."/>
            <person name="Guo W.B."/>
            <person name="Han X.H."/>
            <person name="Huang E.J."/>
            <person name="Li L.F."/>
            <person name="Wei W."/>
            <person name="Gao Y.C."/>
            <person name="Liu J.Z."/>
            <person name="Shao H.Z."/>
            <person name="Wang X."/>
            <person name="Wang C.C."/>
            <person name="Yang T.C."/>
            <person name="Huo Q.B."/>
            <person name="Li W."/>
            <person name="Chen H.Y."/>
            <person name="Chen S.E."/>
            <person name="Zhou L.G."/>
            <person name="Ni X.B."/>
            <person name="Tian J.H."/>
            <person name="Sheng Y."/>
            <person name="Liu T."/>
            <person name="Pan Y.S."/>
            <person name="Xia L.Y."/>
            <person name="Li J."/>
            <person name="Zhao F."/>
            <person name="Cao W.C."/>
        </authorList>
    </citation>
    <scope>NUCLEOTIDE SEQUENCE [LARGE SCALE GENOMIC DNA]</scope>
    <source>
        <strain evidence="4">HaeL-2018</strain>
    </source>
</reference>
<dbReference type="PROSITE" id="PS50158">
    <property type="entry name" value="ZF_CCHC"/>
    <property type="match status" value="1"/>
</dbReference>
<evidence type="ECO:0000313" key="4">
    <source>
        <dbReference type="EMBL" id="KAH9359804.1"/>
    </source>
</evidence>
<organism evidence="4 5">
    <name type="scientific">Haemaphysalis longicornis</name>
    <name type="common">Bush tick</name>
    <dbReference type="NCBI Taxonomy" id="44386"/>
    <lineage>
        <taxon>Eukaryota</taxon>
        <taxon>Metazoa</taxon>
        <taxon>Ecdysozoa</taxon>
        <taxon>Arthropoda</taxon>
        <taxon>Chelicerata</taxon>
        <taxon>Arachnida</taxon>
        <taxon>Acari</taxon>
        <taxon>Parasitiformes</taxon>
        <taxon>Ixodida</taxon>
        <taxon>Ixodoidea</taxon>
        <taxon>Ixodidae</taxon>
        <taxon>Haemaphysalinae</taxon>
        <taxon>Haemaphysalis</taxon>
    </lineage>
</organism>
<dbReference type="EMBL" id="JABSTR010000001">
    <property type="protein sequence ID" value="KAH9359804.1"/>
    <property type="molecule type" value="Genomic_DNA"/>
</dbReference>